<dbReference type="EMBL" id="FJOG01000014">
    <property type="protein sequence ID" value="CZR59660.1"/>
    <property type="molecule type" value="Genomic_DNA"/>
</dbReference>
<dbReference type="AlphaFoldDB" id="A0A1L7X3Q8"/>
<gene>
    <name evidence="2" type="ORF">PAC_09554</name>
</gene>
<evidence type="ECO:0000313" key="2">
    <source>
        <dbReference type="EMBL" id="CZR59660.1"/>
    </source>
</evidence>
<feature type="compositionally biased region" description="Basic and acidic residues" evidence="1">
    <location>
        <begin position="21"/>
        <end position="43"/>
    </location>
</feature>
<evidence type="ECO:0000256" key="1">
    <source>
        <dbReference type="SAM" id="MobiDB-lite"/>
    </source>
</evidence>
<feature type="compositionally biased region" description="Polar residues" evidence="1">
    <location>
        <begin position="44"/>
        <end position="53"/>
    </location>
</feature>
<feature type="region of interest" description="Disordered" evidence="1">
    <location>
        <begin position="1"/>
        <end position="71"/>
    </location>
</feature>
<sequence>MAAGKRRTAARIAGDVKRKKTMADKKKAGLDAAEKDGPSEHTPEPTSNLSNTTKEPRIASAKTSAPKPTHVYEVKERIQDSSRYGHDQNISHGMYFNLEDANSKVYEVRLSYEKEGQYWEEYYTAEIVNGALSWSVPWENHEAEGEMDYIEMGVKKVKVKSSEPVRYWERLWGERLLVRTSSWGGCVGFESNWVGIWKETSQTRSTSIPGHEGLEILWIPLLP</sequence>
<protein>
    <submittedName>
        <fullName evidence="2">Uncharacterized protein</fullName>
    </submittedName>
</protein>
<keyword evidence="3" id="KW-1185">Reference proteome</keyword>
<dbReference type="Proteomes" id="UP000184330">
    <property type="component" value="Unassembled WGS sequence"/>
</dbReference>
<organism evidence="2 3">
    <name type="scientific">Phialocephala subalpina</name>
    <dbReference type="NCBI Taxonomy" id="576137"/>
    <lineage>
        <taxon>Eukaryota</taxon>
        <taxon>Fungi</taxon>
        <taxon>Dikarya</taxon>
        <taxon>Ascomycota</taxon>
        <taxon>Pezizomycotina</taxon>
        <taxon>Leotiomycetes</taxon>
        <taxon>Helotiales</taxon>
        <taxon>Mollisiaceae</taxon>
        <taxon>Phialocephala</taxon>
        <taxon>Phialocephala fortinii species complex</taxon>
    </lineage>
</organism>
<evidence type="ECO:0000313" key="3">
    <source>
        <dbReference type="Proteomes" id="UP000184330"/>
    </source>
</evidence>
<accession>A0A1L7X3Q8</accession>
<name>A0A1L7X3Q8_9HELO</name>
<reference evidence="2 3" key="1">
    <citation type="submission" date="2016-03" db="EMBL/GenBank/DDBJ databases">
        <authorList>
            <person name="Ploux O."/>
        </authorList>
    </citation>
    <scope>NUCLEOTIDE SEQUENCE [LARGE SCALE GENOMIC DNA]</scope>
    <source>
        <strain evidence="2 3">UAMH 11012</strain>
    </source>
</reference>
<proteinExistence type="predicted"/>